<dbReference type="Pfam" id="PF01618">
    <property type="entry name" value="MotA_ExbB"/>
    <property type="match status" value="1"/>
</dbReference>
<dbReference type="InterPro" id="IPR002898">
    <property type="entry name" value="MotA_ExbB_proton_chnl"/>
</dbReference>
<sequence length="224" mass="23937">MDVSLVMQQGDAVLIGVFALLLAMSLGSWWLILQRSLVLAHLSRQARQWSRQFWAADSLDSARGQLDTPLPHARIATAGLEGLDHYRQHAQRSLGAACGLDEFLVRTIRMALSRETGRLESGLTWLATVGSIAPFVGLFGTVWGIYHALVGIAAEGQVSIGTVSGPIGEALVATAAGLFAAIPAVVAYNAFTRVNRVLSQDMDSFAHDLHAQLLTVAGGEHGLR</sequence>
<evidence type="ECO:0000256" key="1">
    <source>
        <dbReference type="ARBA" id="ARBA00004429"/>
    </source>
</evidence>
<evidence type="ECO:0000256" key="10">
    <source>
        <dbReference type="ARBA" id="ARBA00023136"/>
    </source>
</evidence>
<evidence type="ECO:0000256" key="6">
    <source>
        <dbReference type="ARBA" id="ARBA00022519"/>
    </source>
</evidence>
<dbReference type="GO" id="GO:0017038">
    <property type="term" value="P:protein import"/>
    <property type="evidence" value="ECO:0007669"/>
    <property type="project" value="TreeGrafter"/>
</dbReference>
<comment type="subunit">
    <text evidence="2">The accessory proteins ExbB and ExbD seem to form a complex with TonB.</text>
</comment>
<feature type="domain" description="MotA/TolQ/ExbB proton channel" evidence="14">
    <location>
        <begin position="96"/>
        <end position="203"/>
    </location>
</feature>
<evidence type="ECO:0000256" key="2">
    <source>
        <dbReference type="ARBA" id="ARBA00011471"/>
    </source>
</evidence>
<dbReference type="GO" id="GO:0005886">
    <property type="term" value="C:plasma membrane"/>
    <property type="evidence" value="ECO:0007669"/>
    <property type="project" value="UniProtKB-SubCell"/>
</dbReference>
<feature type="transmembrane region" description="Helical" evidence="13">
    <location>
        <begin position="12"/>
        <end position="33"/>
    </location>
</feature>
<evidence type="ECO:0000256" key="3">
    <source>
        <dbReference type="ARBA" id="ARBA00022093"/>
    </source>
</evidence>
<evidence type="ECO:0000256" key="11">
    <source>
        <dbReference type="ARBA" id="ARBA00024816"/>
    </source>
</evidence>
<evidence type="ECO:0000256" key="5">
    <source>
        <dbReference type="ARBA" id="ARBA00022475"/>
    </source>
</evidence>
<keyword evidence="6" id="KW-0997">Cell inner membrane</keyword>
<name>A0A248LFT0_9NEIS</name>
<keyword evidence="8 12" id="KW-0653">Protein transport</keyword>
<dbReference type="OrthoDB" id="9805133at2"/>
<keyword evidence="4 12" id="KW-0813">Transport</keyword>
<dbReference type="PANTHER" id="PTHR30625">
    <property type="entry name" value="PROTEIN TOLQ"/>
    <property type="match status" value="1"/>
</dbReference>
<evidence type="ECO:0000256" key="8">
    <source>
        <dbReference type="ARBA" id="ARBA00022927"/>
    </source>
</evidence>
<comment type="subcellular location">
    <subcellularLocation>
        <location evidence="1">Cell inner membrane</location>
        <topology evidence="1">Multi-pass membrane protein</topology>
    </subcellularLocation>
    <subcellularLocation>
        <location evidence="12">Membrane</location>
        <topology evidence="12">Multi-pass membrane protein</topology>
    </subcellularLocation>
</comment>
<evidence type="ECO:0000256" key="13">
    <source>
        <dbReference type="SAM" id="Phobius"/>
    </source>
</evidence>
<evidence type="ECO:0000256" key="12">
    <source>
        <dbReference type="RuleBase" id="RU004057"/>
    </source>
</evidence>
<keyword evidence="7 13" id="KW-0812">Transmembrane</keyword>
<evidence type="ECO:0000256" key="7">
    <source>
        <dbReference type="ARBA" id="ARBA00022692"/>
    </source>
</evidence>
<proteinExistence type="inferred from homology"/>
<keyword evidence="5" id="KW-1003">Cell membrane</keyword>
<evidence type="ECO:0000259" key="14">
    <source>
        <dbReference type="Pfam" id="PF01618"/>
    </source>
</evidence>
<organism evidence="15 16">
    <name type="scientific">Laribacter hongkongensis</name>
    <dbReference type="NCBI Taxonomy" id="168471"/>
    <lineage>
        <taxon>Bacteria</taxon>
        <taxon>Pseudomonadati</taxon>
        <taxon>Pseudomonadota</taxon>
        <taxon>Betaproteobacteria</taxon>
        <taxon>Neisseriales</taxon>
        <taxon>Aquaspirillaceae</taxon>
        <taxon>Laribacter</taxon>
    </lineage>
</organism>
<dbReference type="EMBL" id="CP022115">
    <property type="protein sequence ID" value="ASJ23319.1"/>
    <property type="molecule type" value="Genomic_DNA"/>
</dbReference>
<evidence type="ECO:0000313" key="15">
    <source>
        <dbReference type="EMBL" id="ASJ23319.1"/>
    </source>
</evidence>
<feature type="transmembrane region" description="Helical" evidence="13">
    <location>
        <begin position="123"/>
        <end position="150"/>
    </location>
</feature>
<keyword evidence="10 13" id="KW-0472">Membrane</keyword>
<evidence type="ECO:0000256" key="4">
    <source>
        <dbReference type="ARBA" id="ARBA00022448"/>
    </source>
</evidence>
<dbReference type="Proteomes" id="UP000197424">
    <property type="component" value="Chromosome"/>
</dbReference>
<dbReference type="AlphaFoldDB" id="A0A248LFT0"/>
<comment type="function">
    <text evidence="11">Involved in the TonB-dependent energy-dependent transport of various receptor-bound substrates. Protects ExbD from proteolytic degradation and functionally stabilizes TonB.</text>
</comment>
<evidence type="ECO:0000256" key="9">
    <source>
        <dbReference type="ARBA" id="ARBA00022989"/>
    </source>
</evidence>
<dbReference type="RefSeq" id="WP_088860031.1">
    <property type="nucleotide sequence ID" value="NZ_CP022115.1"/>
</dbReference>
<dbReference type="InterPro" id="IPR050790">
    <property type="entry name" value="ExbB/TolQ_transport"/>
</dbReference>
<gene>
    <name evidence="15" type="ORF">LHGZ1_0488</name>
</gene>
<reference evidence="16" key="1">
    <citation type="submission" date="2017-06" db="EMBL/GenBank/DDBJ databases">
        <title>Whole genome sequence of Laribacter hongkongensis LHGZ1.</title>
        <authorList>
            <person name="Chen D."/>
            <person name="Wu H."/>
            <person name="Chen J."/>
        </authorList>
    </citation>
    <scope>NUCLEOTIDE SEQUENCE [LARGE SCALE GENOMIC DNA]</scope>
    <source>
        <strain evidence="16">LHGZ1</strain>
    </source>
</reference>
<accession>A0A248LFT0</accession>
<comment type="similarity">
    <text evidence="12">Belongs to the exbB/tolQ family.</text>
</comment>
<protein>
    <recommendedName>
        <fullName evidence="3">Biopolymer transport protein ExbB</fullName>
    </recommendedName>
</protein>
<keyword evidence="9 13" id="KW-1133">Transmembrane helix</keyword>
<feature type="transmembrane region" description="Helical" evidence="13">
    <location>
        <begin position="170"/>
        <end position="191"/>
    </location>
</feature>
<evidence type="ECO:0000313" key="16">
    <source>
        <dbReference type="Proteomes" id="UP000197424"/>
    </source>
</evidence>
<dbReference type="PANTHER" id="PTHR30625:SF14">
    <property type="entry name" value="BIOPOLYMER TRANSPORT PROTEIN EXBB"/>
    <property type="match status" value="1"/>
</dbReference>